<comment type="caution">
    <text evidence="9">The sequence shown here is derived from an EMBL/GenBank/DDBJ whole genome shotgun (WGS) entry which is preliminary data.</text>
</comment>
<dbReference type="GO" id="GO:0005524">
    <property type="term" value="F:ATP binding"/>
    <property type="evidence" value="ECO:0007669"/>
    <property type="project" value="UniProtKB-KW"/>
</dbReference>
<protein>
    <submittedName>
        <fullName evidence="9">ATP-binding cassette domain-containing protein</fullName>
    </submittedName>
</protein>
<evidence type="ECO:0000256" key="5">
    <source>
        <dbReference type="ARBA" id="ARBA00022840"/>
    </source>
</evidence>
<evidence type="ECO:0000259" key="8">
    <source>
        <dbReference type="PROSITE" id="PS50893"/>
    </source>
</evidence>
<dbReference type="InterPro" id="IPR003593">
    <property type="entry name" value="AAA+_ATPase"/>
</dbReference>
<evidence type="ECO:0000256" key="7">
    <source>
        <dbReference type="ARBA" id="ARBA00023136"/>
    </source>
</evidence>
<keyword evidence="7" id="KW-0472">Membrane</keyword>
<organism evidence="9 10">
    <name type="scientific">Corallincola luteus</name>
    <dbReference type="NCBI Taxonomy" id="1775177"/>
    <lineage>
        <taxon>Bacteria</taxon>
        <taxon>Pseudomonadati</taxon>
        <taxon>Pseudomonadota</taxon>
        <taxon>Gammaproteobacteria</taxon>
        <taxon>Alteromonadales</taxon>
        <taxon>Psychromonadaceae</taxon>
        <taxon>Corallincola</taxon>
    </lineage>
</organism>
<reference evidence="9 10" key="1">
    <citation type="submission" date="2019-02" db="EMBL/GenBank/DDBJ databases">
        <title>Corallincola luteus sp. nov., a marine bacterium isolated from surface sediment of Bohai Sea in China.</title>
        <authorList>
            <person name="Ren Q."/>
        </authorList>
    </citation>
    <scope>NUCLEOTIDE SEQUENCE [LARGE SCALE GENOMIC DNA]</scope>
    <source>
        <strain evidence="9 10">DASS28</strain>
    </source>
</reference>
<comment type="subcellular location">
    <subcellularLocation>
        <location evidence="1">Cell inner membrane</location>
        <topology evidence="1">Peripheral membrane protein</topology>
    </subcellularLocation>
</comment>
<evidence type="ECO:0000256" key="3">
    <source>
        <dbReference type="ARBA" id="ARBA00022475"/>
    </source>
</evidence>
<evidence type="ECO:0000256" key="2">
    <source>
        <dbReference type="ARBA" id="ARBA00022448"/>
    </source>
</evidence>
<proteinExistence type="predicted"/>
<evidence type="ECO:0000256" key="6">
    <source>
        <dbReference type="ARBA" id="ARBA00022967"/>
    </source>
</evidence>
<keyword evidence="5 9" id="KW-0067">ATP-binding</keyword>
<sequence length="220" mass="23796">MTAIFSLDGDSLCYGKQRVLGPLHLTIVQGEHIALVGRSGAGKSSLLNMLYQQAAERAALCPQSYGLVAPLSVYHNIYMGQLPRHNALYNLCNLLRPWATRRAEVAELAAELGLSDKLFSAVAELSGGQQQRTAIGRALYQQAPIFLGDEPVSSVDPLQAKLLIELIQSRHQSSVIALHNKQLALSCFDRVIGLDQGKILFDLSGDALTAAQLDALYVDA</sequence>
<keyword evidence="10" id="KW-1185">Reference proteome</keyword>
<evidence type="ECO:0000256" key="4">
    <source>
        <dbReference type="ARBA" id="ARBA00022741"/>
    </source>
</evidence>
<keyword evidence="4" id="KW-0547">Nucleotide-binding</keyword>
<dbReference type="RefSeq" id="WP_131414792.1">
    <property type="nucleotide sequence ID" value="NZ_SJXE01000002.1"/>
</dbReference>
<dbReference type="InterPro" id="IPR050086">
    <property type="entry name" value="MetN_ABC_transporter-like"/>
</dbReference>
<dbReference type="Proteomes" id="UP000292554">
    <property type="component" value="Unassembled WGS sequence"/>
</dbReference>
<evidence type="ECO:0000256" key="1">
    <source>
        <dbReference type="ARBA" id="ARBA00004417"/>
    </source>
</evidence>
<dbReference type="PANTHER" id="PTHR43166:SF6">
    <property type="entry name" value="PHOSPHONATES IMPORT ATP-BINDING PROTEIN PHNC"/>
    <property type="match status" value="1"/>
</dbReference>
<dbReference type="InterPro" id="IPR003439">
    <property type="entry name" value="ABC_transporter-like_ATP-bd"/>
</dbReference>
<dbReference type="PANTHER" id="PTHR43166">
    <property type="entry name" value="AMINO ACID IMPORT ATP-BINDING PROTEIN"/>
    <property type="match status" value="1"/>
</dbReference>
<evidence type="ECO:0000313" key="10">
    <source>
        <dbReference type="Proteomes" id="UP000292554"/>
    </source>
</evidence>
<accession>A0ABY2ANP5</accession>
<dbReference type="InterPro" id="IPR027417">
    <property type="entry name" value="P-loop_NTPase"/>
</dbReference>
<name>A0ABY2ANP5_9GAMM</name>
<evidence type="ECO:0000313" key="9">
    <source>
        <dbReference type="EMBL" id="TCI03949.1"/>
    </source>
</evidence>
<keyword evidence="3" id="KW-1003">Cell membrane</keyword>
<dbReference type="SMART" id="SM00382">
    <property type="entry name" value="AAA"/>
    <property type="match status" value="1"/>
</dbReference>
<feature type="domain" description="ABC transporter" evidence="8">
    <location>
        <begin position="4"/>
        <end position="220"/>
    </location>
</feature>
<keyword evidence="2" id="KW-0813">Transport</keyword>
<gene>
    <name evidence="9" type="ORF">EZV61_07065</name>
</gene>
<dbReference type="SUPFAM" id="SSF52540">
    <property type="entry name" value="P-loop containing nucleoside triphosphate hydrolases"/>
    <property type="match status" value="1"/>
</dbReference>
<keyword evidence="6" id="KW-1278">Translocase</keyword>
<dbReference type="EMBL" id="SJXE01000002">
    <property type="protein sequence ID" value="TCI03949.1"/>
    <property type="molecule type" value="Genomic_DNA"/>
</dbReference>
<dbReference type="Pfam" id="PF00005">
    <property type="entry name" value="ABC_tran"/>
    <property type="match status" value="1"/>
</dbReference>
<dbReference type="PROSITE" id="PS50893">
    <property type="entry name" value="ABC_TRANSPORTER_2"/>
    <property type="match status" value="1"/>
</dbReference>
<dbReference type="Gene3D" id="3.40.50.300">
    <property type="entry name" value="P-loop containing nucleotide triphosphate hydrolases"/>
    <property type="match status" value="1"/>
</dbReference>